<keyword evidence="3" id="KW-1185">Reference proteome</keyword>
<dbReference type="RefSeq" id="XP_037878589.1">
    <property type="nucleotide sequence ID" value="XM_038022735.1"/>
</dbReference>
<proteinExistence type="predicted"/>
<protein>
    <recommendedName>
        <fullName evidence="4">RanBD1 domain-containing protein</fullName>
    </recommendedName>
</protein>
<evidence type="ECO:0008006" key="4">
    <source>
        <dbReference type="Google" id="ProtNLM"/>
    </source>
</evidence>
<reference evidence="2" key="1">
    <citation type="submission" date="2013-10" db="EMBL/GenBank/DDBJ databases">
        <title>Genomic analysis of the causative agents of coccidiosis in chickens.</title>
        <authorList>
            <person name="Reid A.J."/>
            <person name="Blake D."/>
            <person name="Billington K."/>
            <person name="Browne H."/>
            <person name="Dunn M."/>
            <person name="Hung S."/>
            <person name="Kawahara F."/>
            <person name="Miranda-Saavedra D."/>
            <person name="Mourier T."/>
            <person name="Nagra H."/>
            <person name="Otto T.D."/>
            <person name="Rawlings N."/>
            <person name="Sanchez A."/>
            <person name="Sanders M."/>
            <person name="Subramaniam C."/>
            <person name="Tay Y."/>
            <person name="Dear P."/>
            <person name="Doerig C."/>
            <person name="Gruber A."/>
            <person name="Parkinson J."/>
            <person name="Shirley M."/>
            <person name="Wan K.L."/>
            <person name="Berriman M."/>
            <person name="Tomley F."/>
            <person name="Pain A."/>
        </authorList>
    </citation>
    <scope>NUCLEOTIDE SEQUENCE [LARGE SCALE GENOMIC DNA]</scope>
    <source>
        <strain evidence="2">Houghton</strain>
    </source>
</reference>
<dbReference type="EMBL" id="HG735744">
    <property type="protein sequence ID" value="CDJ36300.1"/>
    <property type="molecule type" value="Genomic_DNA"/>
</dbReference>
<dbReference type="InterPro" id="IPR011993">
    <property type="entry name" value="PH-like_dom_sf"/>
</dbReference>
<accession>U6KE50</accession>
<feature type="region of interest" description="Disordered" evidence="1">
    <location>
        <begin position="163"/>
        <end position="189"/>
    </location>
</feature>
<name>U6KE50_9EIME</name>
<evidence type="ECO:0000256" key="1">
    <source>
        <dbReference type="SAM" id="MobiDB-lite"/>
    </source>
</evidence>
<dbReference type="OrthoDB" id="331463at2759"/>
<dbReference type="Proteomes" id="UP000030744">
    <property type="component" value="Unassembled WGS sequence"/>
</dbReference>
<dbReference type="Gene3D" id="2.30.29.30">
    <property type="entry name" value="Pleckstrin-homology domain (PH domain)/Phosphotyrosine-binding domain (PTB)"/>
    <property type="match status" value="1"/>
</dbReference>
<dbReference type="AlphaFoldDB" id="U6KE50"/>
<sequence>MLTQLRQLLPTETQQQAMAAAAAATAVAGAAGSSFLLPSAGASEGSSLFKGTGAAPAAEAEDADVPPPEEPTVVTTTVDSKEEVIFTDRDCRMQCFDLENKVWTPKPPLDGKVDFVAPKKGEEEGLPNARILFFVNRTGRLRLNSPVLPSTVKFRHPIERSAVSAAAKTTSPGAAGAPETGNAEGTKEVPLKKNTVEFTGLKIDAKDAKDTTFYRIRFSNDERAAEFIALANAKQEEAAKASQNGGTQ</sequence>
<organism evidence="2 3">
    <name type="scientific">Eimeria mitis</name>
    <dbReference type="NCBI Taxonomy" id="44415"/>
    <lineage>
        <taxon>Eukaryota</taxon>
        <taxon>Sar</taxon>
        <taxon>Alveolata</taxon>
        <taxon>Apicomplexa</taxon>
        <taxon>Conoidasida</taxon>
        <taxon>Coccidia</taxon>
        <taxon>Eucoccidiorida</taxon>
        <taxon>Eimeriorina</taxon>
        <taxon>Eimeriidae</taxon>
        <taxon>Eimeria</taxon>
    </lineage>
</organism>
<evidence type="ECO:0000313" key="3">
    <source>
        <dbReference type="Proteomes" id="UP000030744"/>
    </source>
</evidence>
<evidence type="ECO:0000313" key="2">
    <source>
        <dbReference type="EMBL" id="CDJ36300.1"/>
    </source>
</evidence>
<gene>
    <name evidence="2" type="ORF">EMH_0045910</name>
</gene>
<reference evidence="2" key="2">
    <citation type="submission" date="2013-10" db="EMBL/GenBank/DDBJ databases">
        <authorList>
            <person name="Aslett M."/>
        </authorList>
    </citation>
    <scope>NUCLEOTIDE SEQUENCE [LARGE SCALE GENOMIC DNA]</scope>
    <source>
        <strain evidence="2">Houghton</strain>
    </source>
</reference>
<dbReference type="GeneID" id="60404054"/>
<feature type="region of interest" description="Disordered" evidence="1">
    <location>
        <begin position="47"/>
        <end position="73"/>
    </location>
</feature>
<dbReference type="VEuPathDB" id="ToxoDB:EMH_0045910"/>